<organism evidence="1 2">
    <name type="scientific">Dermacentor silvarum</name>
    <name type="common">Tick</name>
    <dbReference type="NCBI Taxonomy" id="543639"/>
    <lineage>
        <taxon>Eukaryota</taxon>
        <taxon>Metazoa</taxon>
        <taxon>Ecdysozoa</taxon>
        <taxon>Arthropoda</taxon>
        <taxon>Chelicerata</taxon>
        <taxon>Arachnida</taxon>
        <taxon>Acari</taxon>
        <taxon>Parasitiformes</taxon>
        <taxon>Ixodida</taxon>
        <taxon>Ixodoidea</taxon>
        <taxon>Ixodidae</taxon>
        <taxon>Rhipicephalinae</taxon>
        <taxon>Dermacentor</taxon>
    </lineage>
</organism>
<sequence>MEAKTAEVTNVLDECTEVSRILESPRTQDITPRTQESPRGRRRHRRSRKAKKHNGDTVAAPGSSDKGTRDSDIREHSAATVTDKSSSSKHDSTEKTTNAEEAKKGIRDNSLQVQQRQGAAEGAQNTEKDRAALQAQSSSVTGGTAEASRTKAGESAPRGDVAETPEKLRASLNASASDPCYNFKEFVCDGWRRRNTYSVRQNMTVTALDVLADLAHSVNVPTKGQTTAQKGAGFFRSCDAVLRNDKDDMAVVKKLLREAKIEWPRRPAEPDVLHTLFYSSIRLRWSPIFNIEIETTKTYATRVFLMPYEDFDLVARKYISLKKSEAAERRAYFDVLGDEFGAAAADQTVVSFEEVENTLQVMLDPLLDAMLKEERKPLAISTAWLYRPGADPSKARWQSVLASYGVEGNETIIYETEALSFVMEFFNLWARYGEAMTEILVSWCTVQVAALYTNQRLVTNYYGTQDATRFQYGAFCLSKAYLIAGFSVFAPYVHEEMKPSARGDAEVIALSVRRAFLTRLMAWKHYEPERIVLGDWDSVSVVFSPFDSDTTSISNGNLSYPDMGESLAENWRDAAVPLDIIRSDMVYVALKSLKLHVVLDHDFLLLPFATAFPNYHPTVHKAIKYAGVGKEVALALSEAFLDTYARFNEAKRAIDSASICMAGAPDFVSNMEAIALSALFDAFRNALDGKDIRLVGLTDYTASQIFFIASCYTKCPGSSEGTHEDCNVALRYVDAFADTFKCPRLTYMNPVDRCHLF</sequence>
<comment type="caution">
    <text evidence="1">The sequence shown here is derived from an EMBL/GenBank/DDBJ whole genome shotgun (WGS) entry which is preliminary data.</text>
</comment>
<evidence type="ECO:0000313" key="1">
    <source>
        <dbReference type="EMBL" id="KAH7946391.1"/>
    </source>
</evidence>
<accession>A0ACB8CN96</accession>
<protein>
    <submittedName>
        <fullName evidence="1">Uncharacterized protein</fullName>
    </submittedName>
</protein>
<reference evidence="1" key="1">
    <citation type="submission" date="2020-05" db="EMBL/GenBank/DDBJ databases">
        <title>Large-scale comparative analyses of tick genomes elucidate their genetic diversity and vector capacities.</title>
        <authorList>
            <person name="Jia N."/>
            <person name="Wang J."/>
            <person name="Shi W."/>
            <person name="Du L."/>
            <person name="Sun Y."/>
            <person name="Zhan W."/>
            <person name="Jiang J."/>
            <person name="Wang Q."/>
            <person name="Zhang B."/>
            <person name="Ji P."/>
            <person name="Sakyi L.B."/>
            <person name="Cui X."/>
            <person name="Yuan T."/>
            <person name="Jiang B."/>
            <person name="Yang W."/>
            <person name="Lam T.T.-Y."/>
            <person name="Chang Q."/>
            <person name="Ding S."/>
            <person name="Wang X."/>
            <person name="Zhu J."/>
            <person name="Ruan X."/>
            <person name="Zhao L."/>
            <person name="Wei J."/>
            <person name="Que T."/>
            <person name="Du C."/>
            <person name="Cheng J."/>
            <person name="Dai P."/>
            <person name="Han X."/>
            <person name="Huang E."/>
            <person name="Gao Y."/>
            <person name="Liu J."/>
            <person name="Shao H."/>
            <person name="Ye R."/>
            <person name="Li L."/>
            <person name="Wei W."/>
            <person name="Wang X."/>
            <person name="Wang C."/>
            <person name="Yang T."/>
            <person name="Huo Q."/>
            <person name="Li W."/>
            <person name="Guo W."/>
            <person name="Chen H."/>
            <person name="Zhou L."/>
            <person name="Ni X."/>
            <person name="Tian J."/>
            <person name="Zhou Y."/>
            <person name="Sheng Y."/>
            <person name="Liu T."/>
            <person name="Pan Y."/>
            <person name="Xia L."/>
            <person name="Li J."/>
            <person name="Zhao F."/>
            <person name="Cao W."/>
        </authorList>
    </citation>
    <scope>NUCLEOTIDE SEQUENCE</scope>
    <source>
        <strain evidence="1">Dsil-2018</strain>
    </source>
</reference>
<gene>
    <name evidence="1" type="ORF">HPB49_024178</name>
</gene>
<dbReference type="Proteomes" id="UP000821865">
    <property type="component" value="Chromosome 6"/>
</dbReference>
<name>A0ACB8CN96_DERSI</name>
<proteinExistence type="predicted"/>
<dbReference type="EMBL" id="CM023475">
    <property type="protein sequence ID" value="KAH7946391.1"/>
    <property type="molecule type" value="Genomic_DNA"/>
</dbReference>
<keyword evidence="2" id="KW-1185">Reference proteome</keyword>
<evidence type="ECO:0000313" key="2">
    <source>
        <dbReference type="Proteomes" id="UP000821865"/>
    </source>
</evidence>